<dbReference type="Proteomes" id="UP001152519">
    <property type="component" value="Unassembled WGS sequence"/>
</dbReference>
<name>A0A9W4E2Q7_9ACTN</name>
<accession>A0A9W4E2Q7</accession>
<protein>
    <submittedName>
        <fullName evidence="1">Uncharacterized protein</fullName>
    </submittedName>
</protein>
<reference evidence="1" key="1">
    <citation type="submission" date="2021-05" db="EMBL/GenBank/DDBJ databases">
        <authorList>
            <person name="Arsene-Ploetze F."/>
        </authorList>
    </citation>
    <scope>NUCLEOTIDE SEQUENCE</scope>
    <source>
        <strain evidence="1">DSM 42138</strain>
    </source>
</reference>
<evidence type="ECO:0000313" key="1">
    <source>
        <dbReference type="EMBL" id="CAG6392180.1"/>
    </source>
</evidence>
<comment type="caution">
    <text evidence="1">The sequence shown here is derived from an EMBL/GenBank/DDBJ whole genome shotgun (WGS) entry which is preliminary data.</text>
</comment>
<evidence type="ECO:0000313" key="2">
    <source>
        <dbReference type="Proteomes" id="UP001152519"/>
    </source>
</evidence>
<dbReference type="EMBL" id="CAJSLV010000043">
    <property type="protein sequence ID" value="CAG6392180.1"/>
    <property type="molecule type" value="Genomic_DNA"/>
</dbReference>
<gene>
    <name evidence="1" type="ORF">SCOCK_150152</name>
</gene>
<keyword evidence="2" id="KW-1185">Reference proteome</keyword>
<sequence length="58" mass="6462">MSCLELGGQRRRIVQGVARIVLLSPQVTAVQWDYWFSRGAGKCLSSRVDPTTSQRVTP</sequence>
<organism evidence="1 2">
    <name type="scientific">Actinacidiphila cocklensis</name>
    <dbReference type="NCBI Taxonomy" id="887465"/>
    <lineage>
        <taxon>Bacteria</taxon>
        <taxon>Bacillati</taxon>
        <taxon>Actinomycetota</taxon>
        <taxon>Actinomycetes</taxon>
        <taxon>Kitasatosporales</taxon>
        <taxon>Streptomycetaceae</taxon>
        <taxon>Actinacidiphila</taxon>
    </lineage>
</organism>
<proteinExistence type="predicted"/>
<dbReference type="AlphaFoldDB" id="A0A9W4E2Q7"/>